<evidence type="ECO:0000256" key="1">
    <source>
        <dbReference type="SAM" id="SignalP"/>
    </source>
</evidence>
<dbReference type="GO" id="GO:0000034">
    <property type="term" value="F:adenine deaminase activity"/>
    <property type="evidence" value="ECO:0007669"/>
    <property type="project" value="UniProtKB-EC"/>
</dbReference>
<dbReference type="InterPro" id="IPR006680">
    <property type="entry name" value="Amidohydro-rel"/>
</dbReference>
<dbReference type="RefSeq" id="WP_238806058.1">
    <property type="nucleotide sequence ID" value="NZ_CAKLPY010000001.1"/>
</dbReference>
<feature type="domain" description="Amidohydrolase-related" evidence="2">
    <location>
        <begin position="78"/>
        <end position="452"/>
    </location>
</feature>
<dbReference type="InterPro" id="IPR051781">
    <property type="entry name" value="Metallo-dep_Hydrolase"/>
</dbReference>
<dbReference type="Gene3D" id="3.30.110.90">
    <property type="entry name" value="Amidohydrolase"/>
    <property type="match status" value="1"/>
</dbReference>
<name>A0ABN8EUU0_9BACT</name>
<keyword evidence="4" id="KW-1185">Reference proteome</keyword>
<dbReference type="InterPro" id="IPR032466">
    <property type="entry name" value="Metal_Hydrolase"/>
</dbReference>
<evidence type="ECO:0000313" key="4">
    <source>
        <dbReference type="Proteomes" id="UP000837932"/>
    </source>
</evidence>
<dbReference type="EMBL" id="CAKLPY010000001">
    <property type="protein sequence ID" value="CAH0995508.1"/>
    <property type="molecule type" value="Genomic_DNA"/>
</dbReference>
<dbReference type="Gene3D" id="3.40.50.10910">
    <property type="entry name" value="Amidohydrolase"/>
    <property type="match status" value="1"/>
</dbReference>
<keyword evidence="3" id="KW-0378">Hydrolase</keyword>
<gene>
    <name evidence="3" type="primary">ade_2</name>
    <name evidence="3" type="ORF">EMA8858_01631</name>
</gene>
<feature type="chain" id="PRO_5046497962" evidence="1">
    <location>
        <begin position="21"/>
        <end position="467"/>
    </location>
</feature>
<dbReference type="InterPro" id="IPR011059">
    <property type="entry name" value="Metal-dep_hydrolase_composite"/>
</dbReference>
<dbReference type="SUPFAM" id="SSF51338">
    <property type="entry name" value="Composite domain of metallo-dependent hydrolases"/>
    <property type="match status" value="1"/>
</dbReference>
<organism evidence="3 4">
    <name type="scientific">Emticicia aquatica</name>
    <dbReference type="NCBI Taxonomy" id="1681835"/>
    <lineage>
        <taxon>Bacteria</taxon>
        <taxon>Pseudomonadati</taxon>
        <taxon>Bacteroidota</taxon>
        <taxon>Cytophagia</taxon>
        <taxon>Cytophagales</taxon>
        <taxon>Leadbetterellaceae</taxon>
        <taxon>Emticicia</taxon>
    </lineage>
</organism>
<evidence type="ECO:0000313" key="3">
    <source>
        <dbReference type="EMBL" id="CAH0995508.1"/>
    </source>
</evidence>
<evidence type="ECO:0000259" key="2">
    <source>
        <dbReference type="Pfam" id="PF01979"/>
    </source>
</evidence>
<dbReference type="Pfam" id="PF01979">
    <property type="entry name" value="Amidohydro_1"/>
    <property type="match status" value="1"/>
</dbReference>
<dbReference type="PANTHER" id="PTHR43135">
    <property type="entry name" value="ALPHA-D-RIBOSE 1-METHYLPHOSPHONATE 5-TRIPHOSPHATE DIPHOSPHATASE"/>
    <property type="match status" value="1"/>
</dbReference>
<dbReference type="Gene3D" id="2.30.40.10">
    <property type="entry name" value="Urease, subunit C, domain 1"/>
    <property type="match status" value="1"/>
</dbReference>
<sequence length="467" mass="51305">MKKYFVLSILFLLLYAPVFSQNKVDLIITNANIIDIHSGIITNNKAIIVNNGDIINVCSATEGKKYIANQTISAKGKFVMPALWDMHVHFGGGDSLIQENKDLMNLYIANGIMAVRDAAADISPSVLEWRQAVNEGKLLGPTIFTSGPKLEGYKSIWQGDIEVGTIEEVNKALDSLDKLKVDFVKITDNTIKPEIYLGSIKEARKRGYKTSAHIPSVFTIEQISEAGLSSIEHISYLLRAGLKNQKELTEQVANGSLSARELSLKALNEFDEATAEAAFKVLAKNKTAVTPTLSISYATAFLDVNDHQKDTFLKYIGPGLRKTYDWRVQRAAKDSKEAIEIRHRTIEKAASLLPLLQRSGVKILAGTDAGYLNSFDYPGLGLHQELELMVKNGLTPLQALQASIINGPEFLNKSAIYGSVTKGKKADILILNENPLLNISATQNISGLVAHGKYLDSQYLKSLLVEK</sequence>
<dbReference type="Gene3D" id="1.20.58.520">
    <property type="entry name" value="Amidohydrolase"/>
    <property type="match status" value="1"/>
</dbReference>
<dbReference type="Proteomes" id="UP000837932">
    <property type="component" value="Unassembled WGS sequence"/>
</dbReference>
<protein>
    <submittedName>
        <fullName evidence="3">Adenine deaminase</fullName>
        <ecNumber evidence="3">3.5.4.2</ecNumber>
    </submittedName>
</protein>
<accession>A0ABN8EUU0</accession>
<reference evidence="3" key="1">
    <citation type="submission" date="2021-12" db="EMBL/GenBank/DDBJ databases">
        <authorList>
            <person name="Rodrigo-Torres L."/>
            <person name="Arahal R. D."/>
            <person name="Lucena T."/>
        </authorList>
    </citation>
    <scope>NUCLEOTIDE SEQUENCE</scope>
    <source>
        <strain evidence="3">CECT 8858</strain>
    </source>
</reference>
<dbReference type="SUPFAM" id="SSF51556">
    <property type="entry name" value="Metallo-dependent hydrolases"/>
    <property type="match status" value="1"/>
</dbReference>
<comment type="caution">
    <text evidence="3">The sequence shown here is derived from an EMBL/GenBank/DDBJ whole genome shotgun (WGS) entry which is preliminary data.</text>
</comment>
<keyword evidence="1" id="KW-0732">Signal</keyword>
<feature type="signal peptide" evidence="1">
    <location>
        <begin position="1"/>
        <end position="20"/>
    </location>
</feature>
<dbReference type="PANTHER" id="PTHR43135:SF3">
    <property type="entry name" value="ALPHA-D-RIBOSE 1-METHYLPHOSPHONATE 5-TRIPHOSPHATE DIPHOSPHATASE"/>
    <property type="match status" value="1"/>
</dbReference>
<proteinExistence type="predicted"/>
<dbReference type="EC" id="3.5.4.2" evidence="3"/>